<feature type="compositionally biased region" description="Basic and acidic residues" evidence="1">
    <location>
        <begin position="80"/>
        <end position="90"/>
    </location>
</feature>
<keyword evidence="3" id="KW-1185">Reference proteome</keyword>
<comment type="caution">
    <text evidence="2">The sequence shown here is derived from an EMBL/GenBank/DDBJ whole genome shotgun (WGS) entry which is preliminary data.</text>
</comment>
<feature type="region of interest" description="Disordered" evidence="1">
    <location>
        <begin position="1"/>
        <end position="56"/>
    </location>
</feature>
<name>A0ABT6KQQ9_9MICO</name>
<reference evidence="2 3" key="1">
    <citation type="submission" date="2023-04" db="EMBL/GenBank/DDBJ databases">
        <title>Genome Encyclopedia of Bacteria and Archaea VI: Functional Genomics of Type Strains.</title>
        <authorList>
            <person name="Whitman W."/>
        </authorList>
    </citation>
    <scope>NUCLEOTIDE SEQUENCE [LARGE SCALE GENOMIC DNA]</scope>
    <source>
        <strain evidence="2 3">SG_E_30_P1</strain>
    </source>
</reference>
<evidence type="ECO:0000313" key="2">
    <source>
        <dbReference type="EMBL" id="MDH6181823.1"/>
    </source>
</evidence>
<evidence type="ECO:0000313" key="3">
    <source>
        <dbReference type="Proteomes" id="UP001160142"/>
    </source>
</evidence>
<feature type="compositionally biased region" description="Basic and acidic residues" evidence="1">
    <location>
        <begin position="7"/>
        <end position="24"/>
    </location>
</feature>
<feature type="compositionally biased region" description="Acidic residues" evidence="1">
    <location>
        <begin position="99"/>
        <end position="109"/>
    </location>
</feature>
<dbReference type="EMBL" id="JARXVQ010000001">
    <property type="protein sequence ID" value="MDH6181823.1"/>
    <property type="molecule type" value="Genomic_DNA"/>
</dbReference>
<sequence>MNAAAAKSDKTLAEQKAKVAEQHPDVQLAIDDEAPEQQPDVPSIERDGVPADGTCGATRYQQGALRTCELPIHHPGNHQQGDRGWRRSHGDGAAIAERPEDDAESEPTS</sequence>
<evidence type="ECO:0000256" key="1">
    <source>
        <dbReference type="SAM" id="MobiDB-lite"/>
    </source>
</evidence>
<accession>A0ABT6KQQ9</accession>
<proteinExistence type="predicted"/>
<feature type="region of interest" description="Disordered" evidence="1">
    <location>
        <begin position="71"/>
        <end position="109"/>
    </location>
</feature>
<dbReference type="RefSeq" id="WP_322134124.1">
    <property type="nucleotide sequence ID" value="NZ_CP085036.1"/>
</dbReference>
<gene>
    <name evidence="2" type="ORF">M2152_002005</name>
</gene>
<dbReference type="Proteomes" id="UP001160142">
    <property type="component" value="Unassembled WGS sequence"/>
</dbReference>
<organism evidence="2 3">
    <name type="scientific">Antiquaquibacter oligotrophicus</name>
    <dbReference type="NCBI Taxonomy" id="2880260"/>
    <lineage>
        <taxon>Bacteria</taxon>
        <taxon>Bacillati</taxon>
        <taxon>Actinomycetota</taxon>
        <taxon>Actinomycetes</taxon>
        <taxon>Micrococcales</taxon>
        <taxon>Microbacteriaceae</taxon>
        <taxon>Antiquaquibacter</taxon>
    </lineage>
</organism>
<protein>
    <submittedName>
        <fullName evidence="2">Uncharacterized protein</fullName>
    </submittedName>
</protein>